<comment type="caution">
    <text evidence="2">The sequence shown here is derived from an EMBL/GenBank/DDBJ whole genome shotgun (WGS) entry which is preliminary data.</text>
</comment>
<evidence type="ECO:0000256" key="1">
    <source>
        <dbReference type="SAM" id="MobiDB-lite"/>
    </source>
</evidence>
<gene>
    <name evidence="2" type="ORF">DPMN_028617</name>
</gene>
<proteinExistence type="predicted"/>
<evidence type="ECO:0000313" key="2">
    <source>
        <dbReference type="EMBL" id="KAH3865576.1"/>
    </source>
</evidence>
<name>A0A9D4REI6_DREPO</name>
<protein>
    <submittedName>
        <fullName evidence="2">Uncharacterized protein</fullName>
    </submittedName>
</protein>
<feature type="region of interest" description="Disordered" evidence="1">
    <location>
        <begin position="27"/>
        <end position="47"/>
    </location>
</feature>
<dbReference type="AlphaFoldDB" id="A0A9D4REI6"/>
<accession>A0A9D4REI6</accession>
<sequence>MAPAWQLQLKRVHLVLTKICRTTATTTSVVTSSASPVRDRKRPRASKVRLRIGASGLSLP</sequence>
<organism evidence="2 3">
    <name type="scientific">Dreissena polymorpha</name>
    <name type="common">Zebra mussel</name>
    <name type="synonym">Mytilus polymorpha</name>
    <dbReference type="NCBI Taxonomy" id="45954"/>
    <lineage>
        <taxon>Eukaryota</taxon>
        <taxon>Metazoa</taxon>
        <taxon>Spiralia</taxon>
        <taxon>Lophotrochozoa</taxon>
        <taxon>Mollusca</taxon>
        <taxon>Bivalvia</taxon>
        <taxon>Autobranchia</taxon>
        <taxon>Heteroconchia</taxon>
        <taxon>Euheterodonta</taxon>
        <taxon>Imparidentia</taxon>
        <taxon>Neoheterodontei</taxon>
        <taxon>Myida</taxon>
        <taxon>Dreissenoidea</taxon>
        <taxon>Dreissenidae</taxon>
        <taxon>Dreissena</taxon>
    </lineage>
</organism>
<evidence type="ECO:0000313" key="3">
    <source>
        <dbReference type="Proteomes" id="UP000828390"/>
    </source>
</evidence>
<dbReference type="Proteomes" id="UP000828390">
    <property type="component" value="Unassembled WGS sequence"/>
</dbReference>
<dbReference type="EMBL" id="JAIWYP010000002">
    <property type="protein sequence ID" value="KAH3865576.1"/>
    <property type="molecule type" value="Genomic_DNA"/>
</dbReference>
<keyword evidence="3" id="KW-1185">Reference proteome</keyword>
<reference evidence="2" key="1">
    <citation type="journal article" date="2019" name="bioRxiv">
        <title>The Genome of the Zebra Mussel, Dreissena polymorpha: A Resource for Invasive Species Research.</title>
        <authorList>
            <person name="McCartney M.A."/>
            <person name="Auch B."/>
            <person name="Kono T."/>
            <person name="Mallez S."/>
            <person name="Zhang Y."/>
            <person name="Obille A."/>
            <person name="Becker A."/>
            <person name="Abrahante J.E."/>
            <person name="Garbe J."/>
            <person name="Badalamenti J.P."/>
            <person name="Herman A."/>
            <person name="Mangelson H."/>
            <person name="Liachko I."/>
            <person name="Sullivan S."/>
            <person name="Sone E.D."/>
            <person name="Koren S."/>
            <person name="Silverstein K.A.T."/>
            <person name="Beckman K.B."/>
            <person name="Gohl D.M."/>
        </authorList>
    </citation>
    <scope>NUCLEOTIDE SEQUENCE</scope>
    <source>
        <strain evidence="2">Duluth1</strain>
        <tissue evidence="2">Whole animal</tissue>
    </source>
</reference>
<reference evidence="2" key="2">
    <citation type="submission" date="2020-11" db="EMBL/GenBank/DDBJ databases">
        <authorList>
            <person name="McCartney M.A."/>
            <person name="Auch B."/>
            <person name="Kono T."/>
            <person name="Mallez S."/>
            <person name="Becker A."/>
            <person name="Gohl D.M."/>
            <person name="Silverstein K.A.T."/>
            <person name="Koren S."/>
            <person name="Bechman K.B."/>
            <person name="Herman A."/>
            <person name="Abrahante J.E."/>
            <person name="Garbe J."/>
        </authorList>
    </citation>
    <scope>NUCLEOTIDE SEQUENCE</scope>
    <source>
        <strain evidence="2">Duluth1</strain>
        <tissue evidence="2">Whole animal</tissue>
    </source>
</reference>